<dbReference type="Proteomes" id="UP000238274">
    <property type="component" value="Unassembled WGS sequence"/>
</dbReference>
<reference evidence="2" key="2">
    <citation type="journal article" date="2018" name="BMC Genomics">
        <title>Genomic insights into host adaptation between the wheat stripe rust pathogen (Puccinia striiformis f. sp. tritici) and the barley stripe rust pathogen (Puccinia striiformis f. sp. hordei).</title>
        <authorList>
            <person name="Xia C."/>
            <person name="Wang M."/>
            <person name="Yin C."/>
            <person name="Cornejo O.E."/>
            <person name="Hulbert S.H."/>
            <person name="Chen X."/>
        </authorList>
    </citation>
    <scope>NUCLEOTIDE SEQUENCE [LARGE SCALE GENOMIC DNA]</scope>
    <source>
        <strain evidence="2">93TX-2</strain>
    </source>
</reference>
<dbReference type="EMBL" id="PKSM01000169">
    <property type="protein sequence ID" value="POW05584.1"/>
    <property type="molecule type" value="Genomic_DNA"/>
</dbReference>
<evidence type="ECO:0000313" key="1">
    <source>
        <dbReference type="EMBL" id="POW05584.1"/>
    </source>
</evidence>
<dbReference type="PANTHER" id="PTHR33069:SF3">
    <property type="entry name" value="DYNEIN HEAVY CHAIN TAIL DOMAIN-CONTAINING PROTEIN"/>
    <property type="match status" value="1"/>
</dbReference>
<reference evidence="2" key="3">
    <citation type="journal article" date="2018" name="Mol. Plant Microbe Interact.">
        <title>Genome sequence resources for the wheat stripe rust pathogen (Puccinia striiformis f. sp. tritici) and the barley stripe rust pathogen (Puccinia striiformis f. sp. hordei).</title>
        <authorList>
            <person name="Xia C."/>
            <person name="Wang M."/>
            <person name="Yin C."/>
            <person name="Cornejo O.E."/>
            <person name="Hulbert S.H."/>
            <person name="Chen X."/>
        </authorList>
    </citation>
    <scope>NUCLEOTIDE SEQUENCE [LARGE SCALE GENOMIC DNA]</scope>
    <source>
        <strain evidence="2">93TX-2</strain>
    </source>
</reference>
<dbReference type="VEuPathDB" id="FungiDB:PSHT_10716"/>
<keyword evidence="2" id="KW-1185">Reference proteome</keyword>
<name>A0A2S4V7V3_9BASI</name>
<dbReference type="PANTHER" id="PTHR33069">
    <property type="entry name" value="CHROMOSOME 7, WHOLE GENOME SHOTGUN SEQUENCE-RELATED"/>
    <property type="match status" value="1"/>
</dbReference>
<proteinExistence type="predicted"/>
<sequence length="220" mass="25372">MKWLDRSEVELIRILWPSEIEALDETLSDLLRLMNTPSEIRKNQQFHPIGWSKGRAPLRQVGFDLALSLSPTIKLSRFISTPIESYQINSSFLHLSSSQLQFLSESIQNIRFETITILSHLSNIDIQAHQPISTTEFTEAIGRLSSMFQSYLFIILLYIIPIIPENDKASYPTQTALRDWFVTWFNLFSLSIQHLDDAATFYDGTVLYVFNLTFATSFNL</sequence>
<gene>
    <name evidence="1" type="ORF">PSHT_10716</name>
</gene>
<protein>
    <submittedName>
        <fullName evidence="1">Uncharacterized protein</fullName>
    </submittedName>
</protein>
<dbReference type="VEuPathDB" id="FungiDB:PSTT_13224"/>
<organism evidence="1 2">
    <name type="scientific">Puccinia striiformis</name>
    <dbReference type="NCBI Taxonomy" id="27350"/>
    <lineage>
        <taxon>Eukaryota</taxon>
        <taxon>Fungi</taxon>
        <taxon>Dikarya</taxon>
        <taxon>Basidiomycota</taxon>
        <taxon>Pucciniomycotina</taxon>
        <taxon>Pucciniomycetes</taxon>
        <taxon>Pucciniales</taxon>
        <taxon>Pucciniaceae</taxon>
        <taxon>Puccinia</taxon>
    </lineage>
</organism>
<accession>A0A2S4V7V3</accession>
<dbReference type="AlphaFoldDB" id="A0A2S4V7V3"/>
<reference evidence="1 2" key="1">
    <citation type="submission" date="2017-12" db="EMBL/GenBank/DDBJ databases">
        <title>Gene loss provides genomic basis for host adaptation in cereal stripe rust fungi.</title>
        <authorList>
            <person name="Xia C."/>
        </authorList>
    </citation>
    <scope>NUCLEOTIDE SEQUENCE [LARGE SCALE GENOMIC DNA]</scope>
    <source>
        <strain evidence="1 2">93TX-2</strain>
    </source>
</reference>
<feature type="non-terminal residue" evidence="1">
    <location>
        <position position="220"/>
    </location>
</feature>
<evidence type="ECO:0000313" key="2">
    <source>
        <dbReference type="Proteomes" id="UP000238274"/>
    </source>
</evidence>
<comment type="caution">
    <text evidence="1">The sequence shown here is derived from an EMBL/GenBank/DDBJ whole genome shotgun (WGS) entry which is preliminary data.</text>
</comment>